<feature type="transmembrane region" description="Helical" evidence="1">
    <location>
        <begin position="20"/>
        <end position="46"/>
    </location>
</feature>
<accession>A0A9D2DTU9</accession>
<keyword evidence="1" id="KW-0812">Transmembrane</keyword>
<evidence type="ECO:0000313" key="2">
    <source>
        <dbReference type="EMBL" id="HIZ22990.1"/>
    </source>
</evidence>
<dbReference type="AlphaFoldDB" id="A0A9D2DTU9"/>
<gene>
    <name evidence="2" type="ORF">IAA21_09380</name>
</gene>
<dbReference type="Pfam" id="PF06161">
    <property type="entry name" value="DUF975"/>
    <property type="match status" value="1"/>
</dbReference>
<dbReference type="EMBL" id="DXBU01000127">
    <property type="protein sequence ID" value="HIZ22990.1"/>
    <property type="molecule type" value="Genomic_DNA"/>
</dbReference>
<name>A0A9D2DTU9_9FIRM</name>
<reference evidence="2" key="1">
    <citation type="journal article" date="2021" name="PeerJ">
        <title>Extensive microbial diversity within the chicken gut microbiome revealed by metagenomics and culture.</title>
        <authorList>
            <person name="Gilroy R."/>
            <person name="Ravi A."/>
            <person name="Getino M."/>
            <person name="Pursley I."/>
            <person name="Horton D.L."/>
            <person name="Alikhan N.F."/>
            <person name="Baker D."/>
            <person name="Gharbi K."/>
            <person name="Hall N."/>
            <person name="Watson M."/>
            <person name="Adriaenssens E.M."/>
            <person name="Foster-Nyarko E."/>
            <person name="Jarju S."/>
            <person name="Secka A."/>
            <person name="Antonio M."/>
            <person name="Oren A."/>
            <person name="Chaudhuri R.R."/>
            <person name="La Ragione R."/>
            <person name="Hildebrand F."/>
            <person name="Pallen M.J."/>
        </authorList>
    </citation>
    <scope>NUCLEOTIDE SEQUENCE</scope>
    <source>
        <strain evidence="2">14324</strain>
    </source>
</reference>
<feature type="transmembrane region" description="Helical" evidence="1">
    <location>
        <begin position="196"/>
        <end position="221"/>
    </location>
</feature>
<reference evidence="2" key="2">
    <citation type="submission" date="2021-04" db="EMBL/GenBank/DDBJ databases">
        <authorList>
            <person name="Gilroy R."/>
        </authorList>
    </citation>
    <scope>NUCLEOTIDE SEQUENCE</scope>
    <source>
        <strain evidence="2">14324</strain>
    </source>
</reference>
<dbReference type="Proteomes" id="UP000824041">
    <property type="component" value="Unassembled WGS sequence"/>
</dbReference>
<dbReference type="InterPro" id="IPR010380">
    <property type="entry name" value="DUF975"/>
</dbReference>
<proteinExistence type="predicted"/>
<dbReference type="PANTHER" id="PTHR40076:SF1">
    <property type="entry name" value="MEMBRANE PROTEIN"/>
    <property type="match status" value="1"/>
</dbReference>
<feature type="transmembrane region" description="Helical" evidence="1">
    <location>
        <begin position="58"/>
        <end position="82"/>
    </location>
</feature>
<feature type="transmembrane region" description="Helical" evidence="1">
    <location>
        <begin position="103"/>
        <end position="128"/>
    </location>
</feature>
<organism evidence="2 3">
    <name type="scientific">Candidatus Blautia faecigallinarum</name>
    <dbReference type="NCBI Taxonomy" id="2838488"/>
    <lineage>
        <taxon>Bacteria</taxon>
        <taxon>Bacillati</taxon>
        <taxon>Bacillota</taxon>
        <taxon>Clostridia</taxon>
        <taxon>Lachnospirales</taxon>
        <taxon>Lachnospiraceae</taxon>
        <taxon>Blautia</taxon>
    </lineage>
</organism>
<sequence length="269" mass="30242">MSKKIRRWKNYAKETLHGNYSMIILAMIAVAALNAVVSQLVSALFGGYTIFSLITGQAALFIVSLIMGIFSAGQSYMLLNIARGKQASFSDLVYFFKNQPDRVLVAGFVPGLLYLATSIPFYYVSYFVDPGSTLEENLEWLLLLAGMMLLANVLYALLTIPFVLIFYLLADDLNLGGIDALKMSARLMKGNVGKYLLLEISFLPLLVLSVFTLYIALIWLVPYMEMSMVMFYRDLRGEFLPEVPGYDTPYSLAEQARERRENDDFNAEA</sequence>
<dbReference type="PANTHER" id="PTHR40076">
    <property type="entry name" value="MEMBRANE PROTEIN-RELATED"/>
    <property type="match status" value="1"/>
</dbReference>
<comment type="caution">
    <text evidence="2">The sequence shown here is derived from an EMBL/GenBank/DDBJ whole genome shotgun (WGS) entry which is preliminary data.</text>
</comment>
<evidence type="ECO:0000313" key="3">
    <source>
        <dbReference type="Proteomes" id="UP000824041"/>
    </source>
</evidence>
<keyword evidence="1" id="KW-0472">Membrane</keyword>
<feature type="transmembrane region" description="Helical" evidence="1">
    <location>
        <begin position="140"/>
        <end position="169"/>
    </location>
</feature>
<protein>
    <submittedName>
        <fullName evidence="2">DUF975 family protein</fullName>
    </submittedName>
</protein>
<evidence type="ECO:0000256" key="1">
    <source>
        <dbReference type="SAM" id="Phobius"/>
    </source>
</evidence>
<keyword evidence="1" id="KW-1133">Transmembrane helix</keyword>